<dbReference type="SMART" id="SM00479">
    <property type="entry name" value="EXOIII"/>
    <property type="match status" value="1"/>
</dbReference>
<dbReference type="Proteomes" id="UP001333710">
    <property type="component" value="Chromosome"/>
</dbReference>
<protein>
    <submittedName>
        <fullName evidence="5">DNA polymerase III subunit epsilon</fullName>
    </submittedName>
</protein>
<keyword evidence="6" id="KW-1185">Reference proteome</keyword>
<keyword evidence="3" id="KW-0269">Exonuclease</keyword>
<feature type="domain" description="Exonuclease" evidence="4">
    <location>
        <begin position="28"/>
        <end position="199"/>
    </location>
</feature>
<dbReference type="GO" id="GO:0003676">
    <property type="term" value="F:nucleic acid binding"/>
    <property type="evidence" value="ECO:0007669"/>
    <property type="project" value="InterPro"/>
</dbReference>
<dbReference type="PANTHER" id="PTHR30231">
    <property type="entry name" value="DNA POLYMERASE III SUBUNIT EPSILON"/>
    <property type="match status" value="1"/>
</dbReference>
<evidence type="ECO:0000256" key="2">
    <source>
        <dbReference type="ARBA" id="ARBA00022801"/>
    </source>
</evidence>
<dbReference type="PANTHER" id="PTHR30231:SF4">
    <property type="entry name" value="PROTEIN NEN2"/>
    <property type="match status" value="1"/>
</dbReference>
<dbReference type="Pfam" id="PF00929">
    <property type="entry name" value="RNase_T"/>
    <property type="match status" value="1"/>
</dbReference>
<evidence type="ECO:0000313" key="5">
    <source>
        <dbReference type="EMBL" id="BDX05136.1"/>
    </source>
</evidence>
<dbReference type="GO" id="GO:0006259">
    <property type="term" value="P:DNA metabolic process"/>
    <property type="evidence" value="ECO:0007669"/>
    <property type="project" value="UniProtKB-ARBA"/>
</dbReference>
<evidence type="ECO:0000256" key="3">
    <source>
        <dbReference type="ARBA" id="ARBA00022839"/>
    </source>
</evidence>
<gene>
    <name evidence="5" type="ORF">MACH26_06570</name>
</gene>
<reference evidence="5" key="1">
    <citation type="submission" date="2023-01" db="EMBL/GenBank/DDBJ databases">
        <title>Complete genome sequence of Planctobacterium marinum strain Dej080120_11.</title>
        <authorList>
            <person name="Ueki S."/>
            <person name="Maruyama F."/>
        </authorList>
    </citation>
    <scope>NUCLEOTIDE SEQUENCE</scope>
    <source>
        <strain evidence="5">Dej080120_11</strain>
    </source>
</reference>
<dbReference type="InterPro" id="IPR012337">
    <property type="entry name" value="RNaseH-like_sf"/>
</dbReference>
<evidence type="ECO:0000313" key="6">
    <source>
        <dbReference type="Proteomes" id="UP001333710"/>
    </source>
</evidence>
<accession>A0AA48HEZ0</accession>
<dbReference type="InterPro" id="IPR013520">
    <property type="entry name" value="Ribonucl_H"/>
</dbReference>
<dbReference type="SUPFAM" id="SSF53098">
    <property type="entry name" value="Ribonuclease H-like"/>
    <property type="match status" value="1"/>
</dbReference>
<keyword evidence="2" id="KW-0378">Hydrolase</keyword>
<dbReference type="KEGG" id="pmaw:MACH26_06570"/>
<dbReference type="GO" id="GO:0008408">
    <property type="term" value="F:3'-5' exonuclease activity"/>
    <property type="evidence" value="ECO:0007669"/>
    <property type="project" value="TreeGrafter"/>
</dbReference>
<organism evidence="5 6">
    <name type="scientific">Planctobacterium marinum</name>
    <dbReference type="NCBI Taxonomy" id="1631968"/>
    <lineage>
        <taxon>Bacteria</taxon>
        <taxon>Pseudomonadati</taxon>
        <taxon>Pseudomonadota</taxon>
        <taxon>Gammaproteobacteria</taxon>
        <taxon>Alteromonadales</taxon>
        <taxon>Alteromonadaceae</taxon>
        <taxon>Planctobacterium</taxon>
    </lineage>
</organism>
<sequence>MPWRFLKKYLKPEQSHNTLLNLGWSQLPLLAVDLELTGLNPKEDKIVSVGWIEGVGSSMALSSAFHTHIQGAQQLKQSPIIHGITASEIAEGVPLQAPLEVLANYAKSHIWVMHCCALDWQMLHKSYMEQQMLSPKPVIVDTLLLERYLLAKSGDTHSPVDLSRARLRHGLPNAHAHNALDDAAATLELLFAQVSRLGLTAQSNIKALKHTGALKAL</sequence>
<dbReference type="AlphaFoldDB" id="A0AA48HEZ0"/>
<name>A0AA48HEZ0_9ALTE</name>
<dbReference type="InterPro" id="IPR036397">
    <property type="entry name" value="RNaseH_sf"/>
</dbReference>
<dbReference type="CDD" id="cd06127">
    <property type="entry name" value="DEDDh"/>
    <property type="match status" value="1"/>
</dbReference>
<evidence type="ECO:0000259" key="4">
    <source>
        <dbReference type="SMART" id="SM00479"/>
    </source>
</evidence>
<evidence type="ECO:0000256" key="1">
    <source>
        <dbReference type="ARBA" id="ARBA00022722"/>
    </source>
</evidence>
<dbReference type="GO" id="GO:0005829">
    <property type="term" value="C:cytosol"/>
    <property type="evidence" value="ECO:0007669"/>
    <property type="project" value="TreeGrafter"/>
</dbReference>
<dbReference type="EMBL" id="AP027272">
    <property type="protein sequence ID" value="BDX05136.1"/>
    <property type="molecule type" value="Genomic_DNA"/>
</dbReference>
<dbReference type="Gene3D" id="3.30.420.10">
    <property type="entry name" value="Ribonuclease H-like superfamily/Ribonuclease H"/>
    <property type="match status" value="1"/>
</dbReference>
<keyword evidence="1" id="KW-0540">Nuclease</keyword>
<proteinExistence type="predicted"/>